<dbReference type="GO" id="GO:0005737">
    <property type="term" value="C:cytoplasm"/>
    <property type="evidence" value="ECO:0007669"/>
    <property type="project" value="TreeGrafter"/>
</dbReference>
<dbReference type="Pfam" id="PF02436">
    <property type="entry name" value="PYC_OADA"/>
    <property type="match status" value="1"/>
</dbReference>
<dbReference type="CDD" id="cd06850">
    <property type="entry name" value="biotinyl_domain"/>
    <property type="match status" value="1"/>
</dbReference>
<dbReference type="FunFam" id="2.40.50.100:FF:000003">
    <property type="entry name" value="Acetyl-CoA carboxylase biotin carboxyl carrier protein"/>
    <property type="match status" value="1"/>
</dbReference>
<evidence type="ECO:0000259" key="3">
    <source>
        <dbReference type="PROSITE" id="PS50991"/>
    </source>
</evidence>
<dbReference type="GO" id="GO:0006814">
    <property type="term" value="P:sodium ion transport"/>
    <property type="evidence" value="ECO:0007669"/>
    <property type="project" value="InterPro"/>
</dbReference>
<dbReference type="Pfam" id="PF00682">
    <property type="entry name" value="HMGL-like"/>
    <property type="match status" value="1"/>
</dbReference>
<organism evidence="4">
    <name type="scientific">hydrothermal vent metagenome</name>
    <dbReference type="NCBI Taxonomy" id="652676"/>
    <lineage>
        <taxon>unclassified sequences</taxon>
        <taxon>metagenomes</taxon>
        <taxon>ecological metagenomes</taxon>
    </lineage>
</organism>
<dbReference type="GO" id="GO:0006094">
    <property type="term" value="P:gluconeogenesis"/>
    <property type="evidence" value="ECO:0007669"/>
    <property type="project" value="TreeGrafter"/>
</dbReference>
<dbReference type="InterPro" id="IPR003379">
    <property type="entry name" value="Carboxylase_cons_dom"/>
</dbReference>
<dbReference type="SUPFAM" id="SSF51230">
    <property type="entry name" value="Single hybrid motif"/>
    <property type="match status" value="1"/>
</dbReference>
<dbReference type="SUPFAM" id="SSF51569">
    <property type="entry name" value="Aldolase"/>
    <property type="match status" value="1"/>
</dbReference>
<dbReference type="EC" id="4.1.1.3" evidence="4"/>
<dbReference type="NCBIfam" id="TIGR01108">
    <property type="entry name" value="oadA"/>
    <property type="match status" value="1"/>
</dbReference>
<evidence type="ECO:0000313" key="4">
    <source>
        <dbReference type="EMBL" id="SFV88718.1"/>
    </source>
</evidence>
<dbReference type="AlphaFoldDB" id="A0A1W1E4B8"/>
<dbReference type="GO" id="GO:0004736">
    <property type="term" value="F:pyruvate carboxylase activity"/>
    <property type="evidence" value="ECO:0007669"/>
    <property type="project" value="TreeGrafter"/>
</dbReference>
<dbReference type="InterPro" id="IPR011053">
    <property type="entry name" value="Single_hybrid_motif"/>
</dbReference>
<dbReference type="InterPro" id="IPR000891">
    <property type="entry name" value="PYR_CT"/>
</dbReference>
<dbReference type="PROSITE" id="PS00188">
    <property type="entry name" value="BIOTIN"/>
    <property type="match status" value="1"/>
</dbReference>
<evidence type="ECO:0000259" key="2">
    <source>
        <dbReference type="PROSITE" id="PS50968"/>
    </source>
</evidence>
<evidence type="ECO:0000256" key="1">
    <source>
        <dbReference type="ARBA" id="ARBA00023267"/>
    </source>
</evidence>
<dbReference type="PANTHER" id="PTHR43778:SF2">
    <property type="entry name" value="PYRUVATE CARBOXYLASE, MITOCHONDRIAL"/>
    <property type="match status" value="1"/>
</dbReference>
<dbReference type="SUPFAM" id="SSF89000">
    <property type="entry name" value="post-HMGL domain-like"/>
    <property type="match status" value="1"/>
</dbReference>
<keyword evidence="4" id="KW-0456">Lyase</keyword>
<gene>
    <name evidence="4" type="ORF">MNB_SUP05-SYMBIONT-7-483</name>
</gene>
<dbReference type="PROSITE" id="PS50968">
    <property type="entry name" value="BIOTINYL_LIPOYL"/>
    <property type="match status" value="1"/>
</dbReference>
<dbReference type="InterPro" id="IPR055268">
    <property type="entry name" value="PCB-like"/>
</dbReference>
<dbReference type="InterPro" id="IPR013785">
    <property type="entry name" value="Aldolase_TIM"/>
</dbReference>
<proteinExistence type="predicted"/>
<sequence length="612" mass="67098">MLDFLKDIVQKPDDEGNTKKVGITELVLRDAHQSLFATRMRIDDMLPIADKLDKIGYWSVESWGGATFDSCIRYLGEDPWDRIREIKAVMPNTPQQMLLRGQNLLGYRHYSDDVVRKFVERCTENGVSVFRIFDAMNDMRNLKTAVDQTVKLNQHAQGTISYTVSPVHTLQTWVDMAKEIEDMGAHSLCIKDMAGLLHPYDAYDLVKKLKATIDIPIQLHAHATTGLSTASIMKAVEAGIDRVDTAIGSMSMTYGHSATNSVVAILENSPRKTGLNLAKLEEIDAYFRPIRKKYAQFEGSLKGVDSRILLSQVPGGMLTNMESQLREQNALDKMDAVMAEIPRVRKDLGYIPLVTPTSQIVGTQSVLNILTGERYKTITKESAGILKGEYGATPAPVDKNLQTKVLEGGEAITCRPADNIAPEMHILEQEFDKIVAEKDLTVANDKIDDLLTYALFPQVGINFIENRNNPDFFEPVPQADTGASSNNSNEEGSYTVLVKGTSYKVDVSAGGNITSMKAASDVSASAVEPTAKEMADDVPTEDAEEIGAPLSGNIWKVMVAPHQKINEGDVLVILEAMKMETEIKAARGGVVVSVSVKEGDTVTVGQTLLTLA</sequence>
<dbReference type="NCBIfam" id="NF006761">
    <property type="entry name" value="PRK09282.1"/>
    <property type="match status" value="1"/>
</dbReference>
<dbReference type="PANTHER" id="PTHR43778">
    <property type="entry name" value="PYRUVATE CARBOXYLASE"/>
    <property type="match status" value="1"/>
</dbReference>
<dbReference type="InterPro" id="IPR001882">
    <property type="entry name" value="Biotin_BS"/>
</dbReference>
<accession>A0A1W1E4B8</accession>
<protein>
    <submittedName>
        <fullName evidence="4">Oxaloacetate decarboxylase alpha chain</fullName>
        <ecNumber evidence="4">4.1.1.3</ecNumber>
    </submittedName>
</protein>
<dbReference type="NCBIfam" id="NF010643">
    <property type="entry name" value="PRK14040.1"/>
    <property type="match status" value="1"/>
</dbReference>
<feature type="domain" description="Pyruvate carboxyltransferase" evidence="3">
    <location>
        <begin position="21"/>
        <end position="281"/>
    </location>
</feature>
<dbReference type="PROSITE" id="PS50991">
    <property type="entry name" value="PYR_CT"/>
    <property type="match status" value="1"/>
</dbReference>
<dbReference type="CDD" id="cd07937">
    <property type="entry name" value="DRE_TIM_PC_TC_5S"/>
    <property type="match status" value="1"/>
</dbReference>
<dbReference type="GO" id="GO:0008948">
    <property type="term" value="F:oxaloacetate decarboxylase activity"/>
    <property type="evidence" value="ECO:0007669"/>
    <property type="project" value="InterPro"/>
</dbReference>
<feature type="domain" description="Lipoyl-binding" evidence="2">
    <location>
        <begin position="543"/>
        <end position="612"/>
    </location>
</feature>
<dbReference type="Pfam" id="PF00364">
    <property type="entry name" value="Biotin_lipoyl"/>
    <property type="match status" value="1"/>
</dbReference>
<dbReference type="InterPro" id="IPR000089">
    <property type="entry name" value="Biotin_lipoyl"/>
</dbReference>
<name>A0A1W1E4B8_9ZZZZ</name>
<dbReference type="Gene3D" id="3.20.20.70">
    <property type="entry name" value="Aldolase class I"/>
    <property type="match status" value="1"/>
</dbReference>
<reference evidence="4" key="1">
    <citation type="submission" date="2016-10" db="EMBL/GenBank/DDBJ databases">
        <authorList>
            <person name="de Groot N.N."/>
        </authorList>
    </citation>
    <scope>NUCLEOTIDE SEQUENCE</scope>
</reference>
<dbReference type="Gene3D" id="2.40.50.100">
    <property type="match status" value="1"/>
</dbReference>
<dbReference type="InterPro" id="IPR005776">
    <property type="entry name" value="OadA"/>
</dbReference>
<keyword evidence="1" id="KW-0092">Biotin</keyword>
<dbReference type="EMBL" id="FPIA01000077">
    <property type="protein sequence ID" value="SFV88718.1"/>
    <property type="molecule type" value="Genomic_DNA"/>
</dbReference>